<dbReference type="Proteomes" id="UP000050795">
    <property type="component" value="Unassembled WGS sequence"/>
</dbReference>
<dbReference type="WBParaSite" id="TREG1_70410.1">
    <property type="protein sequence ID" value="TREG1_70410.1"/>
    <property type="gene ID" value="TREG1_70410"/>
</dbReference>
<reference evidence="5" key="1">
    <citation type="submission" date="2022-06" db="EMBL/GenBank/DDBJ databases">
        <authorList>
            <person name="Berger JAMES D."/>
            <person name="Berger JAMES D."/>
        </authorList>
    </citation>
    <scope>NUCLEOTIDE SEQUENCE [LARGE SCALE GENOMIC DNA]</scope>
</reference>
<feature type="region of interest" description="Disordered" evidence="4">
    <location>
        <begin position="23"/>
        <end position="82"/>
    </location>
</feature>
<evidence type="ECO:0008006" key="8">
    <source>
        <dbReference type="Google" id="ProtNLM"/>
    </source>
</evidence>
<name>A0AA85K4S4_TRIRE</name>
<dbReference type="InterPro" id="IPR055366">
    <property type="entry name" value="SVIP_metazoa"/>
</dbReference>
<proteinExistence type="predicted"/>
<keyword evidence="2" id="KW-0564">Palmitate</keyword>
<dbReference type="GO" id="GO:1904293">
    <property type="term" value="P:negative regulation of ERAD pathway"/>
    <property type="evidence" value="ECO:0007669"/>
    <property type="project" value="TreeGrafter"/>
</dbReference>
<dbReference type="GO" id="GO:1904153">
    <property type="term" value="P:negative regulation of retrograde protein transport, ER to cytosol"/>
    <property type="evidence" value="ECO:0007669"/>
    <property type="project" value="TreeGrafter"/>
</dbReference>
<evidence type="ECO:0000256" key="2">
    <source>
        <dbReference type="ARBA" id="ARBA00023139"/>
    </source>
</evidence>
<organism evidence="5 7">
    <name type="scientific">Trichobilharzia regenti</name>
    <name type="common">Nasal bird schistosome</name>
    <dbReference type="NCBI Taxonomy" id="157069"/>
    <lineage>
        <taxon>Eukaryota</taxon>
        <taxon>Metazoa</taxon>
        <taxon>Spiralia</taxon>
        <taxon>Lophotrochozoa</taxon>
        <taxon>Platyhelminthes</taxon>
        <taxon>Trematoda</taxon>
        <taxon>Digenea</taxon>
        <taxon>Strigeidida</taxon>
        <taxon>Schistosomatoidea</taxon>
        <taxon>Schistosomatidae</taxon>
        <taxon>Trichobilharzia</taxon>
    </lineage>
</organism>
<dbReference type="InterPro" id="IPR031632">
    <property type="entry name" value="SVIP"/>
</dbReference>
<evidence type="ECO:0000256" key="4">
    <source>
        <dbReference type="SAM" id="MobiDB-lite"/>
    </source>
</evidence>
<evidence type="ECO:0000256" key="1">
    <source>
        <dbReference type="ARBA" id="ARBA00022707"/>
    </source>
</evidence>
<keyword evidence="3" id="KW-0449">Lipoprotein</keyword>
<protein>
    <recommendedName>
        <fullName evidence="8">Small VCP/p97-interacting protein</fullName>
    </recommendedName>
</protein>
<evidence type="ECO:0000256" key="3">
    <source>
        <dbReference type="ARBA" id="ARBA00023288"/>
    </source>
</evidence>
<dbReference type="WBParaSite" id="TREG1_70410.2">
    <property type="protein sequence ID" value="TREG1_70410.2"/>
    <property type="gene ID" value="TREG1_70410"/>
</dbReference>
<dbReference type="GO" id="GO:0010508">
    <property type="term" value="P:positive regulation of autophagy"/>
    <property type="evidence" value="ECO:0007669"/>
    <property type="project" value="TreeGrafter"/>
</dbReference>
<keyword evidence="1" id="KW-0519">Myristate</keyword>
<dbReference type="Pfam" id="PF15811">
    <property type="entry name" value="SVIP"/>
    <property type="match status" value="1"/>
</dbReference>
<accession>A0AA85K4S4</accession>
<sequence length="105" mass="12282">MVFILSKLQVTYLCERLFCCFHRSSDDDSPIRYESYSQNRDTSSVDPETRRQLQAEAAERRLAESSTRGIADPESVRRKQERAEEIEKMQYASGKSDNKLQWNVN</sequence>
<dbReference type="PANTHER" id="PTHR35269:SF1">
    <property type="entry name" value="SMALL VCP_P97-INTERACTING PROTEIN"/>
    <property type="match status" value="1"/>
</dbReference>
<evidence type="ECO:0000313" key="7">
    <source>
        <dbReference type="WBParaSite" id="TREG1_70410.2"/>
    </source>
</evidence>
<evidence type="ECO:0000313" key="5">
    <source>
        <dbReference type="Proteomes" id="UP000050795"/>
    </source>
</evidence>
<evidence type="ECO:0000313" key="6">
    <source>
        <dbReference type="WBParaSite" id="TREG1_70410.1"/>
    </source>
</evidence>
<feature type="compositionally biased region" description="Basic and acidic residues" evidence="4">
    <location>
        <begin position="47"/>
        <end position="63"/>
    </location>
</feature>
<dbReference type="GO" id="GO:1904240">
    <property type="term" value="P:negative regulation of VCP-NPL4-UFD1 AAA ATPase complex assembly"/>
    <property type="evidence" value="ECO:0007669"/>
    <property type="project" value="TreeGrafter"/>
</dbReference>
<dbReference type="GO" id="GO:0005789">
    <property type="term" value="C:endoplasmic reticulum membrane"/>
    <property type="evidence" value="ECO:0007669"/>
    <property type="project" value="TreeGrafter"/>
</dbReference>
<reference evidence="6 7" key="2">
    <citation type="submission" date="2023-11" db="UniProtKB">
        <authorList>
            <consortium name="WormBaseParasite"/>
        </authorList>
    </citation>
    <scope>IDENTIFICATION</scope>
</reference>
<dbReference type="AlphaFoldDB" id="A0AA85K4S4"/>
<keyword evidence="5" id="KW-1185">Reference proteome</keyword>
<feature type="compositionally biased region" description="Polar residues" evidence="4">
    <location>
        <begin position="35"/>
        <end position="46"/>
    </location>
</feature>
<dbReference type="PANTHER" id="PTHR35269">
    <property type="entry name" value="SMALL VCP/P97-INTERACTING PROTEIN"/>
    <property type="match status" value="1"/>
</dbReference>